<proteinExistence type="evidence at transcript level"/>
<keyword evidence="3" id="KW-0732">Signal</keyword>
<dbReference type="SMART" id="SM00034">
    <property type="entry name" value="CLECT"/>
    <property type="match status" value="1"/>
</dbReference>
<dbReference type="InterPro" id="IPR036020">
    <property type="entry name" value="WW_dom_sf"/>
</dbReference>
<dbReference type="Gene3D" id="2.20.70.10">
    <property type="match status" value="1"/>
</dbReference>
<evidence type="ECO:0000256" key="3">
    <source>
        <dbReference type="SAM" id="SignalP"/>
    </source>
</evidence>
<dbReference type="SMR" id="B9WPN7"/>
<accession>B9WPN7</accession>
<dbReference type="InterPro" id="IPR001202">
    <property type="entry name" value="WW_dom"/>
</dbReference>
<feature type="domain" description="C-type lectin" evidence="5">
    <location>
        <begin position="109"/>
        <end position="221"/>
    </location>
</feature>
<dbReference type="InterPro" id="IPR016187">
    <property type="entry name" value="CTDL_fold"/>
</dbReference>
<dbReference type="Pfam" id="PF00059">
    <property type="entry name" value="Lectin_C"/>
    <property type="match status" value="1"/>
</dbReference>
<feature type="non-terminal residue" evidence="6">
    <location>
        <position position="1"/>
    </location>
</feature>
<dbReference type="InterPro" id="IPR051663">
    <property type="entry name" value="CLec_Tetranectin-domain"/>
</dbReference>
<dbReference type="AlphaFoldDB" id="B9WPN7"/>
<evidence type="ECO:0000313" key="6">
    <source>
        <dbReference type="EMBL" id="CAX33834.1"/>
    </source>
</evidence>
<reference evidence="6" key="1">
    <citation type="journal article" date="2010" name="Mar. Biol.">
        <title>Temporal expression of sex-specific genes in the mantle of the common mussel (Mytilus edulis).</title>
        <authorList>
            <person name="Sedik W.F."/>
            <person name="Dempsey K.E."/>
            <person name="Meng X."/>
            <person name="Craft J.A."/>
        </authorList>
    </citation>
    <scope>NUCLEOTIDE SEQUENCE</scope>
    <source>
        <tissue evidence="6">Mantle</tissue>
    </source>
</reference>
<dbReference type="PROSITE" id="PS50020">
    <property type="entry name" value="WW_DOMAIN_2"/>
    <property type="match status" value="1"/>
</dbReference>
<dbReference type="InterPro" id="IPR018378">
    <property type="entry name" value="C-type_lectin_CS"/>
</dbReference>
<dbReference type="InterPro" id="IPR001304">
    <property type="entry name" value="C-type_lectin-like"/>
</dbReference>
<sequence length="224" mass="25071">KQTVFIMTRVAMVTLLVVFCAALIVEAKSLHKNKRNSESFRLKRGLPYGWEKKFDGKMNGFIYINHVTGETRTSPPTHGSSGTGPAPVQISAREQGSCKPGWRYAFNFCYYISAFADIQSHSGAQAACKTQGGELFWPQFVFESFFLKKTLNKVKISTHFFWTNGEKHSGKWDWGTGHPAFSNPKWSAGQPDGSGTCLAVYAHTGFLDDQPCETQYNYVCKTKP</sequence>
<name>B9WPN7_MYTED</name>
<feature type="domain" description="WW" evidence="4">
    <location>
        <begin position="44"/>
        <end position="78"/>
    </location>
</feature>
<evidence type="ECO:0000256" key="1">
    <source>
        <dbReference type="ARBA" id="ARBA00022734"/>
    </source>
</evidence>
<protein>
    <submittedName>
        <fullName evidence="6">Putative vitelline coat lysin</fullName>
    </submittedName>
</protein>
<feature type="signal peptide" evidence="3">
    <location>
        <begin position="1"/>
        <end position="27"/>
    </location>
</feature>
<keyword evidence="1" id="KW-0430">Lectin</keyword>
<dbReference type="EMBL" id="FM995162">
    <property type="protein sequence ID" value="CAX33834.1"/>
    <property type="molecule type" value="mRNA"/>
</dbReference>
<feature type="chain" id="PRO_5002894021" evidence="3">
    <location>
        <begin position="28"/>
        <end position="224"/>
    </location>
</feature>
<dbReference type="PANTHER" id="PTHR22799">
    <property type="entry name" value="TETRANECTIN-RELATED"/>
    <property type="match status" value="1"/>
</dbReference>
<dbReference type="SUPFAM" id="SSF56436">
    <property type="entry name" value="C-type lectin-like"/>
    <property type="match status" value="1"/>
</dbReference>
<dbReference type="Gene3D" id="3.10.100.10">
    <property type="entry name" value="Mannose-Binding Protein A, subunit A"/>
    <property type="match status" value="1"/>
</dbReference>
<dbReference type="SUPFAM" id="SSF51045">
    <property type="entry name" value="WW domain"/>
    <property type="match status" value="1"/>
</dbReference>
<dbReference type="PANTHER" id="PTHR22799:SF6">
    <property type="entry name" value="C-TYPE LECTIN DOMAIN FAMILY 4 MEMBER M-LIKE"/>
    <property type="match status" value="1"/>
</dbReference>
<organism evidence="6">
    <name type="scientific">Mytilus edulis</name>
    <name type="common">Blue mussel</name>
    <dbReference type="NCBI Taxonomy" id="6550"/>
    <lineage>
        <taxon>Eukaryota</taxon>
        <taxon>Metazoa</taxon>
        <taxon>Spiralia</taxon>
        <taxon>Lophotrochozoa</taxon>
        <taxon>Mollusca</taxon>
        <taxon>Bivalvia</taxon>
        <taxon>Autobranchia</taxon>
        <taxon>Pteriomorphia</taxon>
        <taxon>Mytilida</taxon>
        <taxon>Mytiloidea</taxon>
        <taxon>Mytilidae</taxon>
        <taxon>Mytilinae</taxon>
        <taxon>Mytilus</taxon>
    </lineage>
</organism>
<evidence type="ECO:0000259" key="5">
    <source>
        <dbReference type="PROSITE" id="PS50041"/>
    </source>
</evidence>
<dbReference type="CDD" id="cd00037">
    <property type="entry name" value="CLECT"/>
    <property type="match status" value="1"/>
</dbReference>
<evidence type="ECO:0000259" key="4">
    <source>
        <dbReference type="PROSITE" id="PS50020"/>
    </source>
</evidence>
<evidence type="ECO:0000256" key="2">
    <source>
        <dbReference type="ARBA" id="ARBA00023157"/>
    </source>
</evidence>
<dbReference type="PROSITE" id="PS00615">
    <property type="entry name" value="C_TYPE_LECTIN_1"/>
    <property type="match status" value="1"/>
</dbReference>
<keyword evidence="2" id="KW-1015">Disulfide bond</keyword>
<dbReference type="PROSITE" id="PS50041">
    <property type="entry name" value="C_TYPE_LECTIN_2"/>
    <property type="match status" value="1"/>
</dbReference>
<dbReference type="InterPro" id="IPR016186">
    <property type="entry name" value="C-type_lectin-like/link_sf"/>
</dbReference>
<dbReference type="GO" id="GO:0030246">
    <property type="term" value="F:carbohydrate binding"/>
    <property type="evidence" value="ECO:0007669"/>
    <property type="project" value="UniProtKB-KW"/>
</dbReference>
<gene>
    <name evidence="6" type="primary">vcl</name>
</gene>